<evidence type="ECO:0000256" key="3">
    <source>
        <dbReference type="ARBA" id="ARBA00022692"/>
    </source>
</evidence>
<keyword evidence="3" id="KW-0812">Transmembrane</keyword>
<evidence type="ECO:0000256" key="8">
    <source>
        <dbReference type="ARBA" id="ARBA00023180"/>
    </source>
</evidence>
<keyword evidence="5" id="KW-1133">Transmembrane helix</keyword>
<dbReference type="InterPro" id="IPR007084">
    <property type="entry name" value="BRICHOS_dom"/>
</dbReference>
<evidence type="ECO:0000313" key="13">
    <source>
        <dbReference type="Proteomes" id="UP000225706"/>
    </source>
</evidence>
<name>A0A2B4SIJ9_STYPI</name>
<keyword evidence="6" id="KW-0472">Membrane</keyword>
<evidence type="ECO:0000256" key="1">
    <source>
        <dbReference type="ARBA" id="ARBA00004606"/>
    </source>
</evidence>
<proteinExistence type="inferred from homology"/>
<keyword evidence="13" id="KW-1185">Reference proteome</keyword>
<comment type="caution">
    <text evidence="12">The sequence shown here is derived from an EMBL/GenBank/DDBJ whole genome shotgun (WGS) entry which is preliminary data.</text>
</comment>
<dbReference type="SMART" id="SM01039">
    <property type="entry name" value="BRICHOS"/>
    <property type="match status" value="1"/>
</dbReference>
<dbReference type="OrthoDB" id="5978086at2759"/>
<dbReference type="GO" id="GO:0042985">
    <property type="term" value="P:negative regulation of amyloid precursor protein biosynthetic process"/>
    <property type="evidence" value="ECO:0007669"/>
    <property type="project" value="TreeGrafter"/>
</dbReference>
<dbReference type="GO" id="GO:0001540">
    <property type="term" value="F:amyloid-beta binding"/>
    <property type="evidence" value="ECO:0007669"/>
    <property type="project" value="TreeGrafter"/>
</dbReference>
<comment type="similarity">
    <text evidence="2 9">Belongs to the ITM2 family.</text>
</comment>
<evidence type="ECO:0000256" key="4">
    <source>
        <dbReference type="ARBA" id="ARBA00022968"/>
    </source>
</evidence>
<sequence>MSRAGFWRRASPCEGSLPSYPLSEKMAKFGFVTLALLMSATSGNPVRKSYGHFNFSRKQVVDFTVDVIEAGKEYMERIEVNEKKQTELFQVPSHPGVDRSDVLHDFKHRLTLLRFPENKICYLFPLVKQQSRPKKLIKDLKRAEKTIITETSREDSTWILDGEVTDRSALGEEADSFCAQYKMYRVKKMQESLRVTEIQTKETGNRIRRRSTPLVDKKLCPGAKDLDQMSAECRDPKLKCSRVGSCFRYAKCFGDTSLHCKDVHYSSSIICCAYTCDDNDRFAVLDDEAADTSGHGSGREVQDEEAASGDPDERSEGSGSFAALRRL</sequence>
<evidence type="ECO:0000256" key="9">
    <source>
        <dbReference type="RuleBase" id="RU367061"/>
    </source>
</evidence>
<reference evidence="13" key="1">
    <citation type="journal article" date="2017" name="bioRxiv">
        <title>Comparative analysis of the genomes of Stylophora pistillata and Acropora digitifera provides evidence for extensive differences between species of corals.</title>
        <authorList>
            <person name="Voolstra C.R."/>
            <person name="Li Y."/>
            <person name="Liew Y.J."/>
            <person name="Baumgarten S."/>
            <person name="Zoccola D."/>
            <person name="Flot J.-F."/>
            <person name="Tambutte S."/>
            <person name="Allemand D."/>
            <person name="Aranda M."/>
        </authorList>
    </citation>
    <scope>NUCLEOTIDE SEQUENCE [LARGE SCALE GENOMIC DNA]</scope>
</reference>
<feature type="domain" description="BRICHOS" evidence="11">
    <location>
        <begin position="94"/>
        <end position="186"/>
    </location>
</feature>
<dbReference type="GO" id="GO:0005886">
    <property type="term" value="C:plasma membrane"/>
    <property type="evidence" value="ECO:0007669"/>
    <property type="project" value="UniProtKB-UniRule"/>
</dbReference>
<dbReference type="AlphaFoldDB" id="A0A2B4SIJ9"/>
<evidence type="ECO:0000256" key="6">
    <source>
        <dbReference type="ARBA" id="ARBA00023136"/>
    </source>
</evidence>
<dbReference type="PANTHER" id="PTHR10962">
    <property type="entry name" value="INTEGRAL TRANSMEMBRANE PROTEIN 2"/>
    <property type="match status" value="1"/>
</dbReference>
<dbReference type="GO" id="GO:0005794">
    <property type="term" value="C:Golgi apparatus"/>
    <property type="evidence" value="ECO:0007669"/>
    <property type="project" value="TreeGrafter"/>
</dbReference>
<feature type="region of interest" description="Disordered" evidence="10">
    <location>
        <begin position="289"/>
        <end position="327"/>
    </location>
</feature>
<keyword evidence="8" id="KW-0325">Glycoprotein</keyword>
<dbReference type="GO" id="GO:0070062">
    <property type="term" value="C:extracellular exosome"/>
    <property type="evidence" value="ECO:0007669"/>
    <property type="project" value="TreeGrafter"/>
</dbReference>
<keyword evidence="9" id="KW-1003">Cell membrane</keyword>
<dbReference type="InterPro" id="IPR040145">
    <property type="entry name" value="ITM2"/>
</dbReference>
<accession>A0A2B4SIJ9</accession>
<keyword evidence="7" id="KW-1015">Disulfide bond</keyword>
<dbReference type="EMBL" id="LSMT01000074">
    <property type="protein sequence ID" value="PFX28913.1"/>
    <property type="molecule type" value="Genomic_DNA"/>
</dbReference>
<evidence type="ECO:0000259" key="11">
    <source>
        <dbReference type="PROSITE" id="PS50869"/>
    </source>
</evidence>
<gene>
    <name evidence="12" type="ORF">AWC38_SpisGene6337</name>
</gene>
<evidence type="ECO:0000256" key="10">
    <source>
        <dbReference type="SAM" id="MobiDB-lite"/>
    </source>
</evidence>
<dbReference type="Proteomes" id="UP000225706">
    <property type="component" value="Unassembled WGS sequence"/>
</dbReference>
<evidence type="ECO:0000256" key="2">
    <source>
        <dbReference type="ARBA" id="ARBA00006794"/>
    </source>
</evidence>
<evidence type="ECO:0000313" key="12">
    <source>
        <dbReference type="EMBL" id="PFX28913.1"/>
    </source>
</evidence>
<dbReference type="Pfam" id="PF04089">
    <property type="entry name" value="BRICHOS"/>
    <property type="match status" value="1"/>
</dbReference>
<organism evidence="12 13">
    <name type="scientific">Stylophora pistillata</name>
    <name type="common">Smooth cauliflower coral</name>
    <dbReference type="NCBI Taxonomy" id="50429"/>
    <lineage>
        <taxon>Eukaryota</taxon>
        <taxon>Metazoa</taxon>
        <taxon>Cnidaria</taxon>
        <taxon>Anthozoa</taxon>
        <taxon>Hexacorallia</taxon>
        <taxon>Scleractinia</taxon>
        <taxon>Astrocoeniina</taxon>
        <taxon>Pocilloporidae</taxon>
        <taxon>Stylophora</taxon>
    </lineage>
</organism>
<evidence type="ECO:0000256" key="5">
    <source>
        <dbReference type="ARBA" id="ARBA00022989"/>
    </source>
</evidence>
<dbReference type="PROSITE" id="PS50869">
    <property type="entry name" value="BRICHOS"/>
    <property type="match status" value="1"/>
</dbReference>
<evidence type="ECO:0000256" key="7">
    <source>
        <dbReference type="ARBA" id="ARBA00023157"/>
    </source>
</evidence>
<protein>
    <recommendedName>
        <fullName evidence="9">Integral membrane protein 2</fullName>
    </recommendedName>
</protein>
<comment type="subcellular location">
    <subcellularLocation>
        <location evidence="1 9">Membrane</location>
        <topology evidence="1 9">Single-pass type II membrane protein</topology>
    </subcellularLocation>
</comment>
<dbReference type="PANTHER" id="PTHR10962:SF1">
    <property type="entry name" value="INTEGRAL MEMBRANE PROTEIN 2"/>
    <property type="match status" value="1"/>
</dbReference>
<keyword evidence="4 9" id="KW-0735">Signal-anchor</keyword>